<evidence type="ECO:0000259" key="3">
    <source>
        <dbReference type="Pfam" id="PF01757"/>
    </source>
</evidence>
<feature type="region of interest" description="Disordered" evidence="1">
    <location>
        <begin position="378"/>
        <end position="399"/>
    </location>
</feature>
<dbReference type="STRING" id="82805.SAMN04487998_2640"/>
<dbReference type="EMBL" id="FOHS01000003">
    <property type="protein sequence ID" value="SET75910.1"/>
    <property type="molecule type" value="Genomic_DNA"/>
</dbReference>
<keyword evidence="4" id="KW-0012">Acyltransferase</keyword>
<protein>
    <submittedName>
        <fullName evidence="4">Peptidoglycan/LPS O-acetylase OafA/YrhL, contains acyltransferase and SGNH-hydrolase domains</fullName>
    </submittedName>
</protein>
<evidence type="ECO:0000256" key="2">
    <source>
        <dbReference type="SAM" id="Phobius"/>
    </source>
</evidence>
<dbReference type="GO" id="GO:0016747">
    <property type="term" value="F:acyltransferase activity, transferring groups other than amino-acyl groups"/>
    <property type="evidence" value="ECO:0007669"/>
    <property type="project" value="InterPro"/>
</dbReference>
<dbReference type="PANTHER" id="PTHR23028">
    <property type="entry name" value="ACETYLTRANSFERASE"/>
    <property type="match status" value="1"/>
</dbReference>
<dbReference type="Pfam" id="PF01757">
    <property type="entry name" value="Acyl_transf_3"/>
    <property type="match status" value="1"/>
</dbReference>
<feature type="domain" description="Acyltransferase 3" evidence="3">
    <location>
        <begin position="14"/>
        <end position="340"/>
    </location>
</feature>
<feature type="transmembrane region" description="Helical" evidence="2">
    <location>
        <begin position="89"/>
        <end position="110"/>
    </location>
</feature>
<dbReference type="GO" id="GO:0016787">
    <property type="term" value="F:hydrolase activity"/>
    <property type="evidence" value="ECO:0007669"/>
    <property type="project" value="UniProtKB-KW"/>
</dbReference>
<evidence type="ECO:0000313" key="4">
    <source>
        <dbReference type="EMBL" id="SET75910.1"/>
    </source>
</evidence>
<feature type="transmembrane region" description="Helical" evidence="2">
    <location>
        <begin position="258"/>
        <end position="283"/>
    </location>
</feature>
<evidence type="ECO:0000256" key="1">
    <source>
        <dbReference type="SAM" id="MobiDB-lite"/>
    </source>
</evidence>
<feature type="transmembrane region" description="Helical" evidence="2">
    <location>
        <begin position="58"/>
        <end position="77"/>
    </location>
</feature>
<keyword evidence="5" id="KW-1185">Reference proteome</keyword>
<dbReference type="Proteomes" id="UP000198697">
    <property type="component" value="Unassembled WGS sequence"/>
</dbReference>
<keyword evidence="2" id="KW-0472">Membrane</keyword>
<feature type="transmembrane region" description="Helical" evidence="2">
    <location>
        <begin position="290"/>
        <end position="311"/>
    </location>
</feature>
<dbReference type="InterPro" id="IPR050879">
    <property type="entry name" value="Acyltransferase_3"/>
</dbReference>
<dbReference type="AlphaFoldDB" id="A0A1I0GWY5"/>
<evidence type="ECO:0000313" key="5">
    <source>
        <dbReference type="Proteomes" id="UP000198697"/>
    </source>
</evidence>
<keyword evidence="4" id="KW-0378">Hydrolase</keyword>
<feature type="transmembrane region" description="Helical" evidence="2">
    <location>
        <begin position="149"/>
        <end position="168"/>
    </location>
</feature>
<accession>A0A1I0GWY5</accession>
<keyword evidence="4" id="KW-0808">Transferase</keyword>
<name>A0A1I0GWY5_9BACT</name>
<dbReference type="RefSeq" id="WP_092772247.1">
    <property type="nucleotide sequence ID" value="NZ_FOHS01000003.1"/>
</dbReference>
<gene>
    <name evidence="4" type="ORF">SAMN04487998_2640</name>
</gene>
<feature type="transmembrane region" description="Helical" evidence="2">
    <location>
        <begin position="323"/>
        <end position="344"/>
    </location>
</feature>
<sequence length="399" mass="45183">MPQASLPSSPKRQYELDLLRFAAALAVVLFHYTFRGYAADGYSPIAYPELAPYTKYGYLGVELFFIISGYVILLSTYGKTVRQFFVSRVTRLYPAFWVACTLTFVVERLWGKGPADPAMASNLEASFRQYAYNMTMLQDFFGVTAIDGAYWSLSIEITFYFIISLLIGYRLIRHIDVMLVLWLGCVFVTGSLPATAPFAYLLFPQYAPYFIAGMVFQLLQQPAQRTYLRYLILFTSYHLAVQNSLAQAELLGSTYHTVFSPLVVVSIITLFYLSFMLIALRIVTLNRFAWLAWLGVVTYPLYLLHSNIAFVAFHRIGHLFNKYLLLGLTLIVMIGAAYLIHFFVERPFTKKLRSYLQQLLVQFDTWNIREPVLGDASARRGGASGGHGAAADEVSSAKH</sequence>
<reference evidence="5" key="1">
    <citation type="submission" date="2016-10" db="EMBL/GenBank/DDBJ databases">
        <authorList>
            <person name="Varghese N."/>
            <person name="Submissions S."/>
        </authorList>
    </citation>
    <scope>NUCLEOTIDE SEQUENCE [LARGE SCALE GENOMIC DNA]</scope>
    <source>
        <strain evidence="5">DSM 15310</strain>
    </source>
</reference>
<keyword evidence="2" id="KW-1133">Transmembrane helix</keyword>
<organism evidence="4 5">
    <name type="scientific">Hymenobacter actinosclerus</name>
    <dbReference type="NCBI Taxonomy" id="82805"/>
    <lineage>
        <taxon>Bacteria</taxon>
        <taxon>Pseudomonadati</taxon>
        <taxon>Bacteroidota</taxon>
        <taxon>Cytophagia</taxon>
        <taxon>Cytophagales</taxon>
        <taxon>Hymenobacteraceae</taxon>
        <taxon>Hymenobacter</taxon>
    </lineage>
</organism>
<feature type="transmembrane region" description="Helical" evidence="2">
    <location>
        <begin position="21"/>
        <end position="38"/>
    </location>
</feature>
<proteinExistence type="predicted"/>
<dbReference type="OrthoDB" id="290051at2"/>
<dbReference type="GO" id="GO:0016020">
    <property type="term" value="C:membrane"/>
    <property type="evidence" value="ECO:0007669"/>
    <property type="project" value="TreeGrafter"/>
</dbReference>
<dbReference type="PANTHER" id="PTHR23028:SF53">
    <property type="entry name" value="ACYL_TRANSF_3 DOMAIN-CONTAINING PROTEIN"/>
    <property type="match status" value="1"/>
</dbReference>
<feature type="transmembrane region" description="Helical" evidence="2">
    <location>
        <begin position="175"/>
        <end position="192"/>
    </location>
</feature>
<dbReference type="InterPro" id="IPR002656">
    <property type="entry name" value="Acyl_transf_3_dom"/>
</dbReference>
<keyword evidence="2" id="KW-0812">Transmembrane</keyword>
<dbReference type="GO" id="GO:0009103">
    <property type="term" value="P:lipopolysaccharide biosynthetic process"/>
    <property type="evidence" value="ECO:0007669"/>
    <property type="project" value="TreeGrafter"/>
</dbReference>